<name>A0A1Z5KMW5_FISSO</name>
<evidence type="ECO:0000313" key="6">
    <source>
        <dbReference type="EMBL" id="GAX27278.1"/>
    </source>
</evidence>
<dbReference type="CDD" id="cd02576">
    <property type="entry name" value="PseudoU_synth_ScPUS7"/>
    <property type="match status" value="1"/>
</dbReference>
<dbReference type="PANTHER" id="PTHR13326:SF21">
    <property type="entry name" value="PSEUDOURIDYLATE SYNTHASE PUS7L"/>
    <property type="match status" value="1"/>
</dbReference>
<dbReference type="FunCoup" id="A0A1Z5KMW5">
    <property type="interactions" value="184"/>
</dbReference>
<dbReference type="PANTHER" id="PTHR13326">
    <property type="entry name" value="TRNA PSEUDOURIDINE SYNTHASE D"/>
    <property type="match status" value="1"/>
</dbReference>
<dbReference type="InterPro" id="IPR020119">
    <property type="entry name" value="PsdUridine_synth_TruD_CS"/>
</dbReference>
<dbReference type="GO" id="GO:0005634">
    <property type="term" value="C:nucleus"/>
    <property type="evidence" value="ECO:0007669"/>
    <property type="project" value="TreeGrafter"/>
</dbReference>
<feature type="compositionally biased region" description="Basic and acidic residues" evidence="4">
    <location>
        <begin position="74"/>
        <end position="83"/>
    </location>
</feature>
<proteinExistence type="inferred from homology"/>
<dbReference type="InterPro" id="IPR001656">
    <property type="entry name" value="PsdUridine_synth_TruD"/>
</dbReference>
<organism evidence="6 7">
    <name type="scientific">Fistulifera solaris</name>
    <name type="common">Oleaginous diatom</name>
    <dbReference type="NCBI Taxonomy" id="1519565"/>
    <lineage>
        <taxon>Eukaryota</taxon>
        <taxon>Sar</taxon>
        <taxon>Stramenopiles</taxon>
        <taxon>Ochrophyta</taxon>
        <taxon>Bacillariophyta</taxon>
        <taxon>Bacillariophyceae</taxon>
        <taxon>Bacillariophycidae</taxon>
        <taxon>Naviculales</taxon>
        <taxon>Naviculaceae</taxon>
        <taxon>Fistulifera</taxon>
    </lineage>
</organism>
<dbReference type="OrthoDB" id="447290at2759"/>
<evidence type="ECO:0000259" key="5">
    <source>
        <dbReference type="PROSITE" id="PS50984"/>
    </source>
</evidence>
<dbReference type="EMBL" id="BDSP01000253">
    <property type="protein sequence ID" value="GAX27278.1"/>
    <property type="molecule type" value="Genomic_DNA"/>
</dbReference>
<feature type="domain" description="TRUD" evidence="5">
    <location>
        <begin position="352"/>
        <end position="584"/>
    </location>
</feature>
<protein>
    <submittedName>
        <fullName evidence="6">tRNA pseudouridine13 synthase</fullName>
        <ecNumber evidence="6">5.4.99.27</ecNumber>
    </submittedName>
</protein>
<evidence type="ECO:0000313" key="7">
    <source>
        <dbReference type="Proteomes" id="UP000198406"/>
    </source>
</evidence>
<dbReference type="InterPro" id="IPR020103">
    <property type="entry name" value="PsdUridine_synth_cat_dom_sf"/>
</dbReference>
<dbReference type="PROSITE" id="PS50984">
    <property type="entry name" value="TRUD"/>
    <property type="match status" value="1"/>
</dbReference>
<dbReference type="PROSITE" id="PS01268">
    <property type="entry name" value="UPF0024"/>
    <property type="match status" value="1"/>
</dbReference>
<dbReference type="EC" id="5.4.99.27" evidence="6"/>
<accession>A0A1Z5KMW5</accession>
<dbReference type="InterPro" id="IPR042214">
    <property type="entry name" value="TruD_catalytic"/>
</dbReference>
<keyword evidence="7" id="KW-1185">Reference proteome</keyword>
<dbReference type="AlphaFoldDB" id="A0A1Z5KMW5"/>
<sequence length="671" mass="75065">MTDHEVIYDPIEQSLGLTAYLSPQVPGFSAISKGRFSDFIVHEVALDGSIAQLESLDPTVAGGAVDNSIQTAAEESRKRKREEADDVQSEPVWSDLENELKALTDDSAAKVAILFLQKNQENTNDTEVGDERYVSLPPANDKDKRRDLHQWIRDRLGFCARADTISGSGNNDKVIRIWHVRFEKEMPNYKAFENGRNAMHRDSNNNQRPPKGMKFVKFVLYKENMETGMAINQLQRQGGKQGRLRIGYAGNKDKRGVTSQFVTAPANTPLSVLCKCNGYNNKSQGGGNTKHSGASVLRVGNFQFVENDFRLGSLRGNRFEVALRNLVAKDGSTEKPPKDLLESAVDAIRNNGFINYFGMQRFGKYYDTHLIGIEIIKGSFEKAIDIIMSPKAGERENIKKAREEWQNRFDNVPSDGREAAEKKVADRLACQFQRGITTELAILQSLARFPLDYKRAFSCIPKTLRLMFIHAFQSFLWNAAVSARLKHDANVQVGDLVLAEGEKADDNTHATVKALSQADIESSHYTILDVVFPLIGYKSVLPKNSSGELLERLMTDQGITRDMLKRIEDRDLTCPGDYRKILCKPSDVTSRILSYNDPLQPLIQTDLMKINNVDIEVSDGEADRGLLGMIISFTLPSSAYATIFLRELMKRPTSSEYQSKLSLGTIAGNDD</sequence>
<dbReference type="Pfam" id="PF01142">
    <property type="entry name" value="TruD"/>
    <property type="match status" value="1"/>
</dbReference>
<dbReference type="InParanoid" id="A0A1Z5KMW5"/>
<comment type="caution">
    <text evidence="6">The sequence shown here is derived from an EMBL/GenBank/DDBJ whole genome shotgun (WGS) entry which is preliminary data.</text>
</comment>
<evidence type="ECO:0000256" key="1">
    <source>
        <dbReference type="ARBA" id="ARBA00007953"/>
    </source>
</evidence>
<dbReference type="GO" id="GO:0160150">
    <property type="term" value="F:tRNA pseudouridine(13) synthase activity"/>
    <property type="evidence" value="ECO:0007669"/>
    <property type="project" value="UniProtKB-EC"/>
</dbReference>
<dbReference type="GO" id="GO:0001522">
    <property type="term" value="P:pseudouridine synthesis"/>
    <property type="evidence" value="ECO:0007669"/>
    <property type="project" value="InterPro"/>
</dbReference>
<evidence type="ECO:0000256" key="4">
    <source>
        <dbReference type="SAM" id="MobiDB-lite"/>
    </source>
</evidence>
<dbReference type="SUPFAM" id="SSF55120">
    <property type="entry name" value="Pseudouridine synthase"/>
    <property type="match status" value="1"/>
</dbReference>
<keyword evidence="2" id="KW-0819">tRNA processing</keyword>
<reference evidence="6 7" key="1">
    <citation type="journal article" date="2015" name="Plant Cell">
        <title>Oil accumulation by the oleaginous diatom Fistulifera solaris as revealed by the genome and transcriptome.</title>
        <authorList>
            <person name="Tanaka T."/>
            <person name="Maeda Y."/>
            <person name="Veluchamy A."/>
            <person name="Tanaka M."/>
            <person name="Abida H."/>
            <person name="Marechal E."/>
            <person name="Bowler C."/>
            <person name="Muto M."/>
            <person name="Sunaga Y."/>
            <person name="Tanaka M."/>
            <person name="Yoshino T."/>
            <person name="Taniguchi T."/>
            <person name="Fukuda Y."/>
            <person name="Nemoto M."/>
            <person name="Matsumoto M."/>
            <person name="Wong P.S."/>
            <person name="Aburatani S."/>
            <person name="Fujibuchi W."/>
        </authorList>
    </citation>
    <scope>NUCLEOTIDE SEQUENCE [LARGE SCALE GENOMIC DNA]</scope>
    <source>
        <strain evidence="6 7">JPCC DA0580</strain>
    </source>
</reference>
<dbReference type="Proteomes" id="UP000198406">
    <property type="component" value="Unassembled WGS sequence"/>
</dbReference>
<keyword evidence="3 6" id="KW-0413">Isomerase</keyword>
<evidence type="ECO:0000256" key="2">
    <source>
        <dbReference type="ARBA" id="ARBA00022694"/>
    </source>
</evidence>
<comment type="similarity">
    <text evidence="1">Belongs to the pseudouridine synthase TruD family.</text>
</comment>
<dbReference type="PIRSF" id="PIRSF037016">
    <property type="entry name" value="Pseudouridin_synth_euk_prd"/>
    <property type="match status" value="1"/>
</dbReference>
<feature type="region of interest" description="Disordered" evidence="4">
    <location>
        <begin position="73"/>
        <end position="92"/>
    </location>
</feature>
<dbReference type="InterPro" id="IPR011760">
    <property type="entry name" value="PsdUridine_synth_TruD_insert"/>
</dbReference>
<evidence type="ECO:0000256" key="3">
    <source>
        <dbReference type="ARBA" id="ARBA00023235"/>
    </source>
</evidence>
<dbReference type="Gene3D" id="3.30.2350.20">
    <property type="entry name" value="TruD, catalytic domain"/>
    <property type="match status" value="2"/>
</dbReference>
<dbReference type="GO" id="GO:0008033">
    <property type="term" value="P:tRNA processing"/>
    <property type="evidence" value="ECO:0007669"/>
    <property type="project" value="UniProtKB-KW"/>
</dbReference>
<dbReference type="GO" id="GO:0003723">
    <property type="term" value="F:RNA binding"/>
    <property type="evidence" value="ECO:0007669"/>
    <property type="project" value="InterPro"/>
</dbReference>
<gene>
    <name evidence="6" type="ORF">FisN_13Lh154</name>
</gene>